<keyword evidence="7" id="KW-1185">Reference proteome</keyword>
<sequence length="442" mass="48106">MASCLSSGSGRPYHLDIVKPVSSSSTRSSHSSPSSTISDSNSSISLKKPRAPRKRPNQTYNEAAAILSSLYPSIFNPKQTLKPIHKKPNKQLQLDPLTFDVPDNPNSVLLPPLPVPGPAAFLLHDPMMASEFVPTLPSPSSWVRRYSFRDQVGSPVSSPSPSSEVIDDDFDTESILDEESIECSGEGIDSIMGKLSVDNTGTCASSGTDNSSNDSGSVLVPNLNSNINPCLKSLIGLGLCSKLEHFNRAFKNRGNATDWYQSPAVPMKEIFTKFRPPVVTPDKKKSCKKKKIEKVEKEKKEKDAGEVMGGKQLAVCGSAVSQPEKDGAAPRVKLGLKLNHDGIINAWSDQGSMFSEGPDSPRPSAETLANIDLSLDGGPNGIREASVMRYKEKRRTRLFSKKIRYQVRKVNADQRPRMKASGRFVRSPSLLQQALEEENLGG</sequence>
<dbReference type="Pfam" id="PF06203">
    <property type="entry name" value="CCT"/>
    <property type="match status" value="1"/>
</dbReference>
<dbReference type="EMBL" id="SWLB01000019">
    <property type="protein sequence ID" value="KAF3325577.1"/>
    <property type="molecule type" value="Genomic_DNA"/>
</dbReference>
<accession>A0A833QU47</accession>
<evidence type="ECO:0000256" key="3">
    <source>
        <dbReference type="PROSITE-ProRule" id="PRU00357"/>
    </source>
</evidence>
<feature type="region of interest" description="Disordered" evidence="4">
    <location>
        <begin position="1"/>
        <end position="59"/>
    </location>
</feature>
<gene>
    <name evidence="6" type="ORF">FCM35_KLT08657</name>
</gene>
<feature type="compositionally biased region" description="Low complexity" evidence="4">
    <location>
        <begin position="22"/>
        <end position="45"/>
    </location>
</feature>
<dbReference type="OrthoDB" id="153872at2759"/>
<evidence type="ECO:0000313" key="6">
    <source>
        <dbReference type="EMBL" id="KAF3325577.1"/>
    </source>
</evidence>
<dbReference type="GO" id="GO:0006355">
    <property type="term" value="P:regulation of DNA-templated transcription"/>
    <property type="evidence" value="ECO:0007669"/>
    <property type="project" value="TreeGrafter"/>
</dbReference>
<feature type="compositionally biased region" description="Basic residues" evidence="4">
    <location>
        <begin position="47"/>
        <end position="56"/>
    </location>
</feature>
<dbReference type="InterPro" id="IPR010402">
    <property type="entry name" value="CCT_domain"/>
</dbReference>
<dbReference type="PANTHER" id="PTHR31874">
    <property type="entry name" value="CCT MOTIF FAMILY PROTEIN, EXPRESSED"/>
    <property type="match status" value="1"/>
</dbReference>
<dbReference type="AlphaFoldDB" id="A0A833QU47"/>
<evidence type="ECO:0000256" key="2">
    <source>
        <dbReference type="ARBA" id="ARBA00023242"/>
    </source>
</evidence>
<dbReference type="PANTHER" id="PTHR31874:SF10">
    <property type="entry name" value="PROTEIN CHLOROPLAST IMPORT APPARATUS 2"/>
    <property type="match status" value="1"/>
</dbReference>
<name>A0A833QU47_9POAL</name>
<organism evidence="6 7">
    <name type="scientific">Carex littledalei</name>
    <dbReference type="NCBI Taxonomy" id="544730"/>
    <lineage>
        <taxon>Eukaryota</taxon>
        <taxon>Viridiplantae</taxon>
        <taxon>Streptophyta</taxon>
        <taxon>Embryophyta</taxon>
        <taxon>Tracheophyta</taxon>
        <taxon>Spermatophyta</taxon>
        <taxon>Magnoliopsida</taxon>
        <taxon>Liliopsida</taxon>
        <taxon>Poales</taxon>
        <taxon>Cyperaceae</taxon>
        <taxon>Cyperoideae</taxon>
        <taxon>Cariceae</taxon>
        <taxon>Carex</taxon>
        <taxon>Carex subgen. Euthyceras</taxon>
    </lineage>
</organism>
<comment type="subcellular location">
    <subcellularLocation>
        <location evidence="1 3">Nucleus</location>
    </subcellularLocation>
</comment>
<keyword evidence="2 3" id="KW-0539">Nucleus</keyword>
<dbReference type="PROSITE" id="PS51017">
    <property type="entry name" value="CCT"/>
    <property type="match status" value="1"/>
</dbReference>
<evidence type="ECO:0000313" key="7">
    <source>
        <dbReference type="Proteomes" id="UP000623129"/>
    </source>
</evidence>
<dbReference type="Proteomes" id="UP000623129">
    <property type="component" value="Unassembled WGS sequence"/>
</dbReference>
<comment type="caution">
    <text evidence="6">The sequence shown here is derived from an EMBL/GenBank/DDBJ whole genome shotgun (WGS) entry which is preliminary data.</text>
</comment>
<dbReference type="GO" id="GO:0005634">
    <property type="term" value="C:nucleus"/>
    <property type="evidence" value="ECO:0007669"/>
    <property type="project" value="UniProtKB-SubCell"/>
</dbReference>
<dbReference type="InterPro" id="IPR052453">
    <property type="entry name" value="CONSTANS-like_ZF"/>
</dbReference>
<protein>
    <submittedName>
        <fullName evidence="6">Protein CHLOROPLAST IMPORT APPARATUS 2-like isoform X1</fullName>
    </submittedName>
</protein>
<reference evidence="6" key="1">
    <citation type="submission" date="2020-01" db="EMBL/GenBank/DDBJ databases">
        <title>Genome sequence of Kobresia littledalei, the first chromosome-level genome in the family Cyperaceae.</title>
        <authorList>
            <person name="Qu G."/>
        </authorList>
    </citation>
    <scope>NUCLEOTIDE SEQUENCE</scope>
    <source>
        <strain evidence="6">C.B.Clarke</strain>
        <tissue evidence="6">Leaf</tissue>
    </source>
</reference>
<feature type="domain" description="CCT" evidence="5">
    <location>
        <begin position="383"/>
        <end position="427"/>
    </location>
</feature>
<evidence type="ECO:0000259" key="5">
    <source>
        <dbReference type="PROSITE" id="PS51017"/>
    </source>
</evidence>
<evidence type="ECO:0000256" key="1">
    <source>
        <dbReference type="ARBA" id="ARBA00004123"/>
    </source>
</evidence>
<evidence type="ECO:0000256" key="4">
    <source>
        <dbReference type="SAM" id="MobiDB-lite"/>
    </source>
</evidence>
<proteinExistence type="predicted"/>